<reference evidence="3" key="1">
    <citation type="submission" date="2022-11" db="UniProtKB">
        <authorList>
            <consortium name="WormBaseParasite"/>
        </authorList>
    </citation>
    <scope>IDENTIFICATION</scope>
</reference>
<sequence>MWLHHGHRHVLAHMPVTIVALEALGEVAVKFPTTATTLIIPALIRFLLEPSPLLSKLAADNTVGYFRFNGCK</sequence>
<keyword evidence="1" id="KW-0732">Signal</keyword>
<evidence type="ECO:0000313" key="2">
    <source>
        <dbReference type="Proteomes" id="UP000887564"/>
    </source>
</evidence>
<dbReference type="AlphaFoldDB" id="A0A914RPD4"/>
<keyword evidence="2" id="KW-1185">Reference proteome</keyword>
<protein>
    <submittedName>
        <fullName evidence="3">Uncharacterized protein</fullName>
    </submittedName>
</protein>
<feature type="signal peptide" evidence="1">
    <location>
        <begin position="1"/>
        <end position="20"/>
    </location>
</feature>
<proteinExistence type="predicted"/>
<name>A0A914RPD4_PAREQ</name>
<dbReference type="Proteomes" id="UP000887564">
    <property type="component" value="Unplaced"/>
</dbReference>
<organism evidence="2 3">
    <name type="scientific">Parascaris equorum</name>
    <name type="common">Equine roundworm</name>
    <dbReference type="NCBI Taxonomy" id="6256"/>
    <lineage>
        <taxon>Eukaryota</taxon>
        <taxon>Metazoa</taxon>
        <taxon>Ecdysozoa</taxon>
        <taxon>Nematoda</taxon>
        <taxon>Chromadorea</taxon>
        <taxon>Rhabditida</taxon>
        <taxon>Spirurina</taxon>
        <taxon>Ascaridomorpha</taxon>
        <taxon>Ascaridoidea</taxon>
        <taxon>Ascarididae</taxon>
        <taxon>Parascaris</taxon>
    </lineage>
</organism>
<dbReference type="WBParaSite" id="PEQ_0000815601-mRNA-1">
    <property type="protein sequence ID" value="PEQ_0000815601-mRNA-1"/>
    <property type="gene ID" value="PEQ_0000815601"/>
</dbReference>
<feature type="chain" id="PRO_5037079600" evidence="1">
    <location>
        <begin position="21"/>
        <end position="72"/>
    </location>
</feature>
<evidence type="ECO:0000256" key="1">
    <source>
        <dbReference type="SAM" id="SignalP"/>
    </source>
</evidence>
<evidence type="ECO:0000313" key="3">
    <source>
        <dbReference type="WBParaSite" id="PEQ_0000815601-mRNA-1"/>
    </source>
</evidence>
<accession>A0A914RPD4</accession>